<dbReference type="AlphaFoldDB" id="A0AAU9PV09"/>
<dbReference type="Proteomes" id="UP001157418">
    <property type="component" value="Unassembled WGS sequence"/>
</dbReference>
<organism evidence="2 3">
    <name type="scientific">Lactuca virosa</name>
    <dbReference type="NCBI Taxonomy" id="75947"/>
    <lineage>
        <taxon>Eukaryota</taxon>
        <taxon>Viridiplantae</taxon>
        <taxon>Streptophyta</taxon>
        <taxon>Embryophyta</taxon>
        <taxon>Tracheophyta</taxon>
        <taxon>Spermatophyta</taxon>
        <taxon>Magnoliopsida</taxon>
        <taxon>eudicotyledons</taxon>
        <taxon>Gunneridae</taxon>
        <taxon>Pentapetalae</taxon>
        <taxon>asterids</taxon>
        <taxon>campanulids</taxon>
        <taxon>Asterales</taxon>
        <taxon>Asteraceae</taxon>
        <taxon>Cichorioideae</taxon>
        <taxon>Cichorieae</taxon>
        <taxon>Lactucinae</taxon>
        <taxon>Lactuca</taxon>
    </lineage>
</organism>
<keyword evidence="3" id="KW-1185">Reference proteome</keyword>
<reference evidence="2 3" key="1">
    <citation type="submission" date="2022-01" db="EMBL/GenBank/DDBJ databases">
        <authorList>
            <person name="Xiong W."/>
            <person name="Schranz E."/>
        </authorList>
    </citation>
    <scope>NUCLEOTIDE SEQUENCE [LARGE SCALE GENOMIC DNA]</scope>
</reference>
<evidence type="ECO:0000256" key="1">
    <source>
        <dbReference type="SAM" id="MobiDB-lite"/>
    </source>
</evidence>
<comment type="caution">
    <text evidence="2">The sequence shown here is derived from an EMBL/GenBank/DDBJ whole genome shotgun (WGS) entry which is preliminary data.</text>
</comment>
<name>A0AAU9PV09_9ASTR</name>
<protein>
    <submittedName>
        <fullName evidence="2">Uncharacterized protein</fullName>
    </submittedName>
</protein>
<accession>A0AAU9PV09</accession>
<proteinExistence type="predicted"/>
<gene>
    <name evidence="2" type="ORF">LVIROSA_LOCUS39426</name>
</gene>
<feature type="compositionally biased region" description="Basic and acidic residues" evidence="1">
    <location>
        <begin position="29"/>
        <end position="40"/>
    </location>
</feature>
<sequence length="118" mass="13286">MMEGKGQSLLRRPLFGFILDVGNQEDRDEQQQGRWEKKGGGSENSSLMISPWFVRPEADRSQGRRLHLRSLVGPKKGRETGQRNRFFSTPVVRCEVEGVIRGVREEVDSSDVSGGGLR</sequence>
<dbReference type="EMBL" id="CAKMRJ010005745">
    <property type="protein sequence ID" value="CAH1454237.1"/>
    <property type="molecule type" value="Genomic_DNA"/>
</dbReference>
<evidence type="ECO:0000313" key="2">
    <source>
        <dbReference type="EMBL" id="CAH1454237.1"/>
    </source>
</evidence>
<evidence type="ECO:0000313" key="3">
    <source>
        <dbReference type="Proteomes" id="UP001157418"/>
    </source>
</evidence>
<feature type="region of interest" description="Disordered" evidence="1">
    <location>
        <begin position="21"/>
        <end position="50"/>
    </location>
</feature>